<dbReference type="AlphaFoldDB" id="A0A0G4LE78"/>
<accession>A0A0G4LE78</accession>
<proteinExistence type="predicted"/>
<keyword evidence="2" id="KW-1185">Reference proteome</keyword>
<reference evidence="2" key="1">
    <citation type="submission" date="2015-05" db="EMBL/GenBank/DDBJ databases">
        <authorList>
            <person name="Fogelqvist Johan"/>
        </authorList>
    </citation>
    <scope>NUCLEOTIDE SEQUENCE [LARGE SCALE GENOMIC DNA]</scope>
</reference>
<dbReference type="EMBL" id="CVQH01011113">
    <property type="protein sequence ID" value="CRK20005.1"/>
    <property type="molecule type" value="Genomic_DNA"/>
</dbReference>
<protein>
    <submittedName>
        <fullName evidence="1">Uncharacterized protein</fullName>
    </submittedName>
</protein>
<sequence length="310" mass="34319">MESCVDSALRQTCNRQPSGWGSFYLRSGLICHPCAAHTMADLSIISRHGTPWRTQQASQILITYIFSLLVAISTFRKDTFKSFTTCGNKNPIFDGLKSASLYHTRLVLMKVASIRLPPDEAARWRPEITRLQPTCIHHNLLQVQLVAQRTEAYDMRSRKVTCQCEIVLSGPYSVHHGIGPALGQIASPGTIQQRHARALGVIKCNIILDRRVGADLEDSGEVQGHGHSLGLREQRRVEVCSAGLDRDGACGFDERFLAIRSPAAVYRQVDLLKVSGDRPYADGDHALEVVGRGIPVDRDFDPRILLVVGQ</sequence>
<organism evidence="1 2">
    <name type="scientific">Verticillium longisporum</name>
    <name type="common">Verticillium dahliae var. longisporum</name>
    <dbReference type="NCBI Taxonomy" id="100787"/>
    <lineage>
        <taxon>Eukaryota</taxon>
        <taxon>Fungi</taxon>
        <taxon>Dikarya</taxon>
        <taxon>Ascomycota</taxon>
        <taxon>Pezizomycotina</taxon>
        <taxon>Sordariomycetes</taxon>
        <taxon>Hypocreomycetidae</taxon>
        <taxon>Glomerellales</taxon>
        <taxon>Plectosphaerellaceae</taxon>
        <taxon>Verticillium</taxon>
    </lineage>
</organism>
<dbReference type="Proteomes" id="UP000044602">
    <property type="component" value="Unassembled WGS sequence"/>
</dbReference>
<evidence type="ECO:0000313" key="1">
    <source>
        <dbReference type="EMBL" id="CRK20005.1"/>
    </source>
</evidence>
<gene>
    <name evidence="1" type="ORF">BN1708_003277</name>
</gene>
<evidence type="ECO:0000313" key="2">
    <source>
        <dbReference type="Proteomes" id="UP000044602"/>
    </source>
</evidence>
<name>A0A0G4LE78_VERLO</name>